<gene>
    <name evidence="1" type="ORF">GcM3_118021</name>
</gene>
<name>A0A420I7L9_9PEZI</name>
<reference evidence="1 2" key="1">
    <citation type="journal article" date="2018" name="BMC Genomics">
        <title>Comparative genome analyses reveal sequence features reflecting distinct modes of host-adaptation between dicot and monocot powdery mildew.</title>
        <authorList>
            <person name="Wu Y."/>
            <person name="Ma X."/>
            <person name="Pan Z."/>
            <person name="Kale S.D."/>
            <person name="Song Y."/>
            <person name="King H."/>
            <person name="Zhang Q."/>
            <person name="Presley C."/>
            <person name="Deng X."/>
            <person name="Wei C.I."/>
            <person name="Xiao S."/>
        </authorList>
    </citation>
    <scope>NUCLEOTIDE SEQUENCE [LARGE SCALE GENOMIC DNA]</scope>
    <source>
        <strain evidence="1">UMSG3</strain>
    </source>
</reference>
<sequence>MESSLREFVIITITASYASIAGSTSLVPMNSDNSGEDKEVTDRREVYLSNIIEKSQLSENESSMVRNQQKAKNNNLLKNSTSLGCRALQCISGNDFLERGDFRAAHQARFPFLGKKKV</sequence>
<dbReference type="Proteomes" id="UP000283383">
    <property type="component" value="Unassembled WGS sequence"/>
</dbReference>
<proteinExistence type="predicted"/>
<dbReference type="EMBL" id="MCBQ01011875">
    <property type="protein sequence ID" value="RKF65634.1"/>
    <property type="molecule type" value="Genomic_DNA"/>
</dbReference>
<protein>
    <submittedName>
        <fullName evidence="1">Uncharacterized protein</fullName>
    </submittedName>
</protein>
<evidence type="ECO:0000313" key="2">
    <source>
        <dbReference type="Proteomes" id="UP000283383"/>
    </source>
</evidence>
<comment type="caution">
    <text evidence="1">The sequence shown here is derived from an EMBL/GenBank/DDBJ whole genome shotgun (WGS) entry which is preliminary data.</text>
</comment>
<dbReference type="AlphaFoldDB" id="A0A420I7L9"/>
<evidence type="ECO:0000313" key="1">
    <source>
        <dbReference type="EMBL" id="RKF65634.1"/>
    </source>
</evidence>
<keyword evidence="2" id="KW-1185">Reference proteome</keyword>
<organism evidence="1 2">
    <name type="scientific">Golovinomyces cichoracearum</name>
    <dbReference type="NCBI Taxonomy" id="62708"/>
    <lineage>
        <taxon>Eukaryota</taxon>
        <taxon>Fungi</taxon>
        <taxon>Dikarya</taxon>
        <taxon>Ascomycota</taxon>
        <taxon>Pezizomycotina</taxon>
        <taxon>Leotiomycetes</taxon>
        <taxon>Erysiphales</taxon>
        <taxon>Erysiphaceae</taxon>
        <taxon>Golovinomyces</taxon>
    </lineage>
</organism>
<accession>A0A420I7L9</accession>